<comment type="similarity">
    <text evidence="1">Belongs to the cytochrome P450 family.</text>
</comment>
<keyword evidence="3" id="KW-0479">Metal-binding</keyword>
<keyword evidence="10" id="KW-0472">Membrane</keyword>
<dbReference type="PROSITE" id="PS50068">
    <property type="entry name" value="LDLRA_2"/>
    <property type="match status" value="1"/>
</dbReference>
<dbReference type="InterPro" id="IPR035914">
    <property type="entry name" value="Sperma_CUB_dom_sf"/>
</dbReference>
<evidence type="ECO:0000256" key="8">
    <source>
        <dbReference type="PROSITE-ProRule" id="PRU00124"/>
    </source>
</evidence>
<evidence type="ECO:0000256" key="2">
    <source>
        <dbReference type="ARBA" id="ARBA00022617"/>
    </source>
</evidence>
<dbReference type="Proteomes" id="UP000887565">
    <property type="component" value="Unplaced"/>
</dbReference>
<keyword evidence="10" id="KW-1133">Transmembrane helix</keyword>
<dbReference type="InterPro" id="IPR001128">
    <property type="entry name" value="Cyt_P450"/>
</dbReference>
<organism evidence="12 13">
    <name type="scientific">Romanomermis culicivorax</name>
    <name type="common">Nematode worm</name>
    <dbReference type="NCBI Taxonomy" id="13658"/>
    <lineage>
        <taxon>Eukaryota</taxon>
        <taxon>Metazoa</taxon>
        <taxon>Ecdysozoa</taxon>
        <taxon>Nematoda</taxon>
        <taxon>Enoplea</taxon>
        <taxon>Dorylaimia</taxon>
        <taxon>Mermithida</taxon>
        <taxon>Mermithoidea</taxon>
        <taxon>Mermithidae</taxon>
        <taxon>Romanomermis</taxon>
    </lineage>
</organism>
<reference evidence="13" key="1">
    <citation type="submission" date="2022-11" db="UniProtKB">
        <authorList>
            <consortium name="WormBaseParasite"/>
        </authorList>
    </citation>
    <scope>IDENTIFICATION</scope>
</reference>
<dbReference type="InterPro" id="IPR002401">
    <property type="entry name" value="Cyt_P450_E_grp-I"/>
</dbReference>
<dbReference type="WBParaSite" id="nRc.2.0.1.t28613-RA">
    <property type="protein sequence ID" value="nRc.2.0.1.t28613-RA"/>
    <property type="gene ID" value="nRc.2.0.1.g28613"/>
</dbReference>
<dbReference type="PANTHER" id="PTHR24289:SF1">
    <property type="entry name" value="STEROID 17-ALPHA-HYDROXYLASE_17,20 LYASE"/>
    <property type="match status" value="1"/>
</dbReference>
<dbReference type="Pfam" id="PF00431">
    <property type="entry name" value="CUB"/>
    <property type="match status" value="1"/>
</dbReference>
<dbReference type="Pfam" id="PF00057">
    <property type="entry name" value="Ldl_recept_a"/>
    <property type="match status" value="1"/>
</dbReference>
<feature type="domain" description="CUB" evidence="11">
    <location>
        <begin position="105"/>
        <end position="224"/>
    </location>
</feature>
<feature type="transmembrane region" description="Helical" evidence="10">
    <location>
        <begin position="283"/>
        <end position="307"/>
    </location>
</feature>
<dbReference type="GO" id="GO:0005506">
    <property type="term" value="F:iron ion binding"/>
    <property type="evidence" value="ECO:0007669"/>
    <property type="project" value="InterPro"/>
</dbReference>
<evidence type="ECO:0000256" key="5">
    <source>
        <dbReference type="ARBA" id="ARBA00023004"/>
    </source>
</evidence>
<accession>A0A915JR90</accession>
<dbReference type="CDD" id="cd00112">
    <property type="entry name" value="LDLa"/>
    <property type="match status" value="1"/>
</dbReference>
<dbReference type="GO" id="GO:0042448">
    <property type="term" value="P:progesterone metabolic process"/>
    <property type="evidence" value="ECO:0007669"/>
    <property type="project" value="TreeGrafter"/>
</dbReference>
<dbReference type="AlphaFoldDB" id="A0A915JR90"/>
<evidence type="ECO:0000259" key="11">
    <source>
        <dbReference type="PROSITE" id="PS01180"/>
    </source>
</evidence>
<feature type="disulfide bond" evidence="8">
    <location>
        <begin position="252"/>
        <end position="267"/>
    </location>
</feature>
<dbReference type="GO" id="GO:0004508">
    <property type="term" value="F:steroid 17-alpha-monooxygenase activity"/>
    <property type="evidence" value="ECO:0007669"/>
    <property type="project" value="TreeGrafter"/>
</dbReference>
<evidence type="ECO:0000256" key="1">
    <source>
        <dbReference type="ARBA" id="ARBA00010617"/>
    </source>
</evidence>
<sequence length="636" mass="72628">APKNYQIHAEFSQSIEKLEKLSTATIDSDYCYKNGSSYIEIRNGPYAFSPLLLRACPRNKIPDLVADSGAMWLYVKSKNRADNRWFKGHNYFSNGEGSPNVGNRCFFKIHQSLVDGKIDFQSVGNNFRDKYGQFFECVYEIGPGGPDKRTRIVFENLQLAFSKECSLNYVEIYERNTLIKNLKIRICDSNQRTMMETSTKFFLRFKISKPSMRRTNITLVYTFLKDDIKCSTKERKNFKCSDGSCIPKKLQCNGKWNCLSGEDEKDCDSKAPPELETASISKFAFIFIILMSAILTSVVLATIITNCPRNVFLFRRSERFSSPHFHGHYHVGRKISEQLLMMNRSSTVDQSTITSHDVDDPLLIYGASLDASVEKRESETVWNKLWMDDDFNPDVQIHTTDDRQRSDTNLDAISSGSEGLNSLFLDENRDVSMEKLSQEELNRVDSSAESELTHCRNGNPLDRLPGPKGVPILGYLPFMDRKIHLTLTELWRKYGDVYKIRVGSRTIVILNGNDTIRKAFVEKSIDFSGRPDFYTYEVASKGSLIGLVDYSERCRTTKKILLKSFGNFLSANKSELQSVAHKSVEQLLNVVKGANNQPFDPNPHMYPIICMIMGYICWGEFFDVDDEAVKEILGME</sequence>
<dbReference type="InterPro" id="IPR000859">
    <property type="entry name" value="CUB_dom"/>
</dbReference>
<dbReference type="InterPro" id="IPR023415">
    <property type="entry name" value="LDLR_class-A_CS"/>
</dbReference>
<dbReference type="PROSITE" id="PS01209">
    <property type="entry name" value="LDLRA_1"/>
    <property type="match status" value="1"/>
</dbReference>
<evidence type="ECO:0000256" key="4">
    <source>
        <dbReference type="ARBA" id="ARBA00023002"/>
    </source>
</evidence>
<feature type="disulfide bond" evidence="8">
    <location>
        <begin position="240"/>
        <end position="258"/>
    </location>
</feature>
<keyword evidence="6" id="KW-0503">Monooxygenase</keyword>
<dbReference type="PANTHER" id="PTHR24289">
    <property type="entry name" value="STEROID 17-ALPHA-HYDROXYLASE/17,20 LYASE"/>
    <property type="match status" value="1"/>
</dbReference>
<name>A0A915JR90_ROMCU</name>
<proteinExistence type="inferred from homology"/>
<dbReference type="SUPFAM" id="SSF49854">
    <property type="entry name" value="Spermadhesin, CUB domain"/>
    <property type="match status" value="1"/>
</dbReference>
<dbReference type="InterPro" id="IPR036396">
    <property type="entry name" value="Cyt_P450_sf"/>
</dbReference>
<dbReference type="GO" id="GO:0020037">
    <property type="term" value="F:heme binding"/>
    <property type="evidence" value="ECO:0007669"/>
    <property type="project" value="InterPro"/>
</dbReference>
<feature type="region of interest" description="Disordered" evidence="9">
    <location>
        <begin position="442"/>
        <end position="463"/>
    </location>
</feature>
<comment type="caution">
    <text evidence="8">Lacks conserved residue(s) required for the propagation of feature annotation.</text>
</comment>
<keyword evidence="2" id="KW-0349">Heme</keyword>
<keyword evidence="5" id="KW-0408">Iron</keyword>
<keyword evidence="10" id="KW-0812">Transmembrane</keyword>
<evidence type="ECO:0000256" key="6">
    <source>
        <dbReference type="ARBA" id="ARBA00023033"/>
    </source>
</evidence>
<dbReference type="SUPFAM" id="SSF48264">
    <property type="entry name" value="Cytochrome P450"/>
    <property type="match status" value="1"/>
</dbReference>
<dbReference type="Gene3D" id="4.10.400.10">
    <property type="entry name" value="Low-density Lipoprotein Receptor"/>
    <property type="match status" value="1"/>
</dbReference>
<dbReference type="InterPro" id="IPR002172">
    <property type="entry name" value="LDrepeatLR_classA_rpt"/>
</dbReference>
<dbReference type="Gene3D" id="2.60.120.290">
    <property type="entry name" value="Spermadhesin, CUB domain"/>
    <property type="match status" value="2"/>
</dbReference>
<evidence type="ECO:0000256" key="10">
    <source>
        <dbReference type="SAM" id="Phobius"/>
    </source>
</evidence>
<evidence type="ECO:0000256" key="7">
    <source>
        <dbReference type="ARBA" id="ARBA00023157"/>
    </source>
</evidence>
<dbReference type="SMART" id="SM00192">
    <property type="entry name" value="LDLa"/>
    <property type="match status" value="1"/>
</dbReference>
<dbReference type="SUPFAM" id="SSF57424">
    <property type="entry name" value="LDL receptor-like module"/>
    <property type="match status" value="1"/>
</dbReference>
<keyword evidence="4" id="KW-0560">Oxidoreductase</keyword>
<dbReference type="Pfam" id="PF00067">
    <property type="entry name" value="p450"/>
    <property type="match status" value="1"/>
</dbReference>
<dbReference type="Gene3D" id="1.10.630.10">
    <property type="entry name" value="Cytochrome P450"/>
    <property type="match status" value="1"/>
</dbReference>
<keyword evidence="7 8" id="KW-1015">Disulfide bond</keyword>
<evidence type="ECO:0000313" key="13">
    <source>
        <dbReference type="WBParaSite" id="nRc.2.0.1.t28613-RA"/>
    </source>
</evidence>
<evidence type="ECO:0000256" key="9">
    <source>
        <dbReference type="SAM" id="MobiDB-lite"/>
    </source>
</evidence>
<dbReference type="GO" id="GO:0042446">
    <property type="term" value="P:hormone biosynthetic process"/>
    <property type="evidence" value="ECO:0007669"/>
    <property type="project" value="TreeGrafter"/>
</dbReference>
<evidence type="ECO:0000256" key="3">
    <source>
        <dbReference type="ARBA" id="ARBA00022723"/>
    </source>
</evidence>
<dbReference type="PRINTS" id="PR00463">
    <property type="entry name" value="EP450I"/>
</dbReference>
<dbReference type="PROSITE" id="PS01180">
    <property type="entry name" value="CUB"/>
    <property type="match status" value="1"/>
</dbReference>
<protein>
    <submittedName>
        <fullName evidence="13">CUB domain-containing protein</fullName>
    </submittedName>
</protein>
<evidence type="ECO:0000313" key="12">
    <source>
        <dbReference type="Proteomes" id="UP000887565"/>
    </source>
</evidence>
<keyword evidence="12" id="KW-1185">Reference proteome</keyword>
<dbReference type="InterPro" id="IPR036055">
    <property type="entry name" value="LDL_receptor-like_sf"/>
</dbReference>